<dbReference type="Proteomes" id="UP001597034">
    <property type="component" value="Unassembled WGS sequence"/>
</dbReference>
<dbReference type="RefSeq" id="WP_256400565.1">
    <property type="nucleotide sequence ID" value="NZ_JANHJR010000003.1"/>
</dbReference>
<evidence type="ECO:0000313" key="3">
    <source>
        <dbReference type="Proteomes" id="UP001597034"/>
    </source>
</evidence>
<comment type="caution">
    <text evidence="2">The sequence shown here is derived from an EMBL/GenBank/DDBJ whole genome shotgun (WGS) entry which is preliminary data.</text>
</comment>
<evidence type="ECO:0000256" key="1">
    <source>
        <dbReference type="SAM" id="MobiDB-lite"/>
    </source>
</evidence>
<accession>A0ABD6DQK0</accession>
<feature type="compositionally biased region" description="Polar residues" evidence="1">
    <location>
        <begin position="123"/>
        <end position="132"/>
    </location>
</feature>
<reference evidence="2 3" key="1">
    <citation type="journal article" date="2019" name="Int. J. Syst. Evol. Microbiol.">
        <title>The Global Catalogue of Microorganisms (GCM) 10K type strain sequencing project: providing services to taxonomists for standard genome sequencing and annotation.</title>
        <authorList>
            <consortium name="The Broad Institute Genomics Platform"/>
            <consortium name="The Broad Institute Genome Sequencing Center for Infectious Disease"/>
            <person name="Wu L."/>
            <person name="Ma J."/>
        </authorList>
    </citation>
    <scope>NUCLEOTIDE SEQUENCE [LARGE SCALE GENOMIC DNA]</scope>
    <source>
        <strain evidence="2 3">CGMCC 1.10390</strain>
    </source>
</reference>
<gene>
    <name evidence="2" type="ORF">ACFSBL_16950</name>
</gene>
<organism evidence="2 3">
    <name type="scientific">Haloarchaeobius litoreus</name>
    <dbReference type="NCBI Taxonomy" id="755306"/>
    <lineage>
        <taxon>Archaea</taxon>
        <taxon>Methanobacteriati</taxon>
        <taxon>Methanobacteriota</taxon>
        <taxon>Stenosarchaea group</taxon>
        <taxon>Halobacteria</taxon>
        <taxon>Halobacteriales</taxon>
        <taxon>Halorubellaceae</taxon>
        <taxon>Haloarchaeobius</taxon>
    </lineage>
</organism>
<sequence>MSTDSPDTCRFCTRIVTPTATDTVHRIYTRRVDGDAATVETSERFACDHCFDDVRALAADMQHRHMIDRATLADHDCSLCGGDVTPDAGATQLDVDQDRYVLCPDCTDVFDEFCASVPETAPESRTGTTSATEVVADGGTPEEDGSDLGTVLDSGLDDVVEGDRVHFDLRRDTGDGSAPTETVSGDVTSADTSYIGGSTIYVDGDDDEEYRVESSFSSDAVRVTTVHGHDLQFEGHLDELRVDR</sequence>
<dbReference type="EMBL" id="JBHUDO010000003">
    <property type="protein sequence ID" value="MFD1647378.1"/>
    <property type="molecule type" value="Genomic_DNA"/>
</dbReference>
<evidence type="ECO:0000313" key="2">
    <source>
        <dbReference type="EMBL" id="MFD1647378.1"/>
    </source>
</evidence>
<feature type="region of interest" description="Disordered" evidence="1">
    <location>
        <begin position="120"/>
        <end position="149"/>
    </location>
</feature>
<keyword evidence="3" id="KW-1185">Reference proteome</keyword>
<protein>
    <submittedName>
        <fullName evidence="2">Uncharacterized protein</fullName>
    </submittedName>
</protein>
<dbReference type="AlphaFoldDB" id="A0ABD6DQK0"/>
<name>A0ABD6DQK0_9EURY</name>
<proteinExistence type="predicted"/>